<keyword evidence="10" id="KW-1185">Reference proteome</keyword>
<evidence type="ECO:0000313" key="8">
    <source>
        <dbReference type="EMBL" id="SHK22339.1"/>
    </source>
</evidence>
<evidence type="ECO:0000313" key="10">
    <source>
        <dbReference type="Proteomes" id="UP000184203"/>
    </source>
</evidence>
<feature type="transmembrane region" description="Helical" evidence="6">
    <location>
        <begin position="128"/>
        <end position="149"/>
    </location>
</feature>
<feature type="transmembrane region" description="Helical" evidence="6">
    <location>
        <begin position="86"/>
        <end position="108"/>
    </location>
</feature>
<gene>
    <name evidence="8" type="ORF">SAMN05444342_1005</name>
    <name evidence="7" type="ORF">ZOD2009_16623</name>
</gene>
<dbReference type="PATRIC" id="fig|797209.4.peg.3247"/>
<dbReference type="EMBL" id="FRAN01000001">
    <property type="protein sequence ID" value="SHK22339.1"/>
    <property type="molecule type" value="Genomic_DNA"/>
</dbReference>
<dbReference type="PANTHER" id="PTHR30250:SF27">
    <property type="entry name" value="POLYSACCHARIDE BIOSYNTHESIS PROTEIN"/>
    <property type="match status" value="1"/>
</dbReference>
<feature type="transmembrane region" description="Helical" evidence="6">
    <location>
        <begin position="43"/>
        <end position="66"/>
    </location>
</feature>
<evidence type="ECO:0000256" key="1">
    <source>
        <dbReference type="ARBA" id="ARBA00004651"/>
    </source>
</evidence>
<feature type="transmembrane region" description="Helical" evidence="6">
    <location>
        <begin position="325"/>
        <end position="347"/>
    </location>
</feature>
<feature type="transmembrane region" description="Helical" evidence="6">
    <location>
        <begin position="223"/>
        <end position="240"/>
    </location>
</feature>
<proteinExistence type="predicted"/>
<dbReference type="CDD" id="cd13128">
    <property type="entry name" value="MATE_Wzx_like"/>
    <property type="match status" value="1"/>
</dbReference>
<evidence type="ECO:0000256" key="2">
    <source>
        <dbReference type="ARBA" id="ARBA00022475"/>
    </source>
</evidence>
<dbReference type="STRING" id="797209.GCA_000376445_03113"/>
<evidence type="ECO:0000256" key="5">
    <source>
        <dbReference type="ARBA" id="ARBA00023136"/>
    </source>
</evidence>
<evidence type="ECO:0000256" key="6">
    <source>
        <dbReference type="SAM" id="Phobius"/>
    </source>
</evidence>
<keyword evidence="2" id="KW-1003">Cell membrane</keyword>
<sequence>MATSDSHLSKLLSSSVLIVVGVVVASVGRLIERIVIAHWFSPQLYGEVTIALAIMTIGTTISLVGLNDGIPRFVSRYDDARDVRGVWLFGLGFALAVSLAVSLVLYLNVNRIAIALFETNVARELLRLFVLTIPVSVGLTVGVSALRGMENTRYKLYTKDFLHPCLRIVLLVALVAGGFDLVSVGYAYFAATLATLLVVYLLSNRLVRLVGPVRTHTRELLTYSAPLIVTMVLSILLTRMDTLMLAQFRTSNEVGVYNAAYPLANSLLMVISSFGYLYLPLTSRLDADGEREEVTSIYRITTKWIYVLTFPAFLVFTVFPDDVLSLFFGSGYTGGGIVLALLSVGFFTSAAAGRNRTTLAALGHTKAILGVDILTLALNFAVNLLLIPTYGMVGAAVASSGAYVVRNLALNVVLLTKCGITPFSTHTNRTYIVLPLVLFPVGLLAGRWLTLSLLTLPVFLVCTGLVGLAAVTLAGGLQPEDGAFIEFIEGALGVEVPAIQRYVPMQGE</sequence>
<evidence type="ECO:0000256" key="4">
    <source>
        <dbReference type="ARBA" id="ARBA00022989"/>
    </source>
</evidence>
<feature type="transmembrane region" description="Helical" evidence="6">
    <location>
        <begin position="12"/>
        <end position="31"/>
    </location>
</feature>
<dbReference type="GO" id="GO:0005886">
    <property type="term" value="C:plasma membrane"/>
    <property type="evidence" value="ECO:0007669"/>
    <property type="project" value="UniProtKB-SubCell"/>
</dbReference>
<dbReference type="eggNOG" id="arCOG02209">
    <property type="taxonomic scope" value="Archaea"/>
</dbReference>
<dbReference type="RefSeq" id="WP_007981679.1">
    <property type="nucleotide sequence ID" value="NZ_AEMG01000019.1"/>
</dbReference>
<comment type="subcellular location">
    <subcellularLocation>
        <location evidence="1">Cell membrane</location>
        <topology evidence="1">Multi-pass membrane protein</topology>
    </subcellularLocation>
</comment>
<keyword evidence="3 6" id="KW-0812">Transmembrane</keyword>
<name>E7QWY6_HALPU</name>
<feature type="transmembrane region" description="Helical" evidence="6">
    <location>
        <begin position="393"/>
        <end position="418"/>
    </location>
</feature>
<protein>
    <submittedName>
        <fullName evidence="8">Membrane protein involved in the export of O-antigen and teichoic acid</fullName>
    </submittedName>
    <submittedName>
        <fullName evidence="7">Polysaccharide biosynthesis protein</fullName>
    </submittedName>
</protein>
<feature type="transmembrane region" description="Helical" evidence="6">
    <location>
        <begin position="185"/>
        <end position="202"/>
    </location>
</feature>
<evidence type="ECO:0000313" key="9">
    <source>
        <dbReference type="Proteomes" id="UP000003751"/>
    </source>
</evidence>
<reference evidence="7 9" key="1">
    <citation type="journal article" date="2014" name="ISME J.">
        <title>Trehalose/2-sulfotrehalose biosynthesis and glycine-betaine uptake are widely spread mechanisms for osmoadaptation in the Halobacteriales.</title>
        <authorList>
            <person name="Youssef N.H."/>
            <person name="Savage-Ashlock K.N."/>
            <person name="McCully A.L."/>
            <person name="Luedtke B."/>
            <person name="Shaw E.I."/>
            <person name="Hoff W.D."/>
            <person name="Elshahed M.S."/>
        </authorList>
    </citation>
    <scope>NUCLEOTIDE SEQUENCE [LARGE SCALE GENOMIC DNA]</scope>
    <source>
        <strain evidence="7 9">DX253</strain>
    </source>
</reference>
<feature type="transmembrane region" description="Helical" evidence="6">
    <location>
        <begin position="367"/>
        <end position="387"/>
    </location>
</feature>
<feature type="transmembrane region" description="Helical" evidence="6">
    <location>
        <begin position="300"/>
        <end position="319"/>
    </location>
</feature>
<dbReference type="InterPro" id="IPR050833">
    <property type="entry name" value="Poly_Biosynth_Transport"/>
</dbReference>
<dbReference type="Pfam" id="PF13440">
    <property type="entry name" value="Polysacc_synt_3"/>
    <property type="match status" value="1"/>
</dbReference>
<evidence type="ECO:0000256" key="3">
    <source>
        <dbReference type="ARBA" id="ARBA00022692"/>
    </source>
</evidence>
<dbReference type="PANTHER" id="PTHR30250">
    <property type="entry name" value="PST FAMILY PREDICTED COLANIC ACID TRANSPORTER"/>
    <property type="match status" value="1"/>
</dbReference>
<reference evidence="8" key="2">
    <citation type="submission" date="2016-11" db="EMBL/GenBank/DDBJ databases">
        <authorList>
            <person name="Jaros S."/>
            <person name="Januszkiewicz K."/>
            <person name="Wedrychowicz H."/>
        </authorList>
    </citation>
    <scope>NUCLEOTIDE SEQUENCE [LARGE SCALE GENOMIC DNA]</scope>
    <source>
        <strain evidence="8">DX253</strain>
    </source>
</reference>
<feature type="transmembrane region" description="Helical" evidence="6">
    <location>
        <begin position="260"/>
        <end position="279"/>
    </location>
</feature>
<reference evidence="10" key="3">
    <citation type="submission" date="2016-11" db="EMBL/GenBank/DDBJ databases">
        <authorList>
            <person name="Varghese N."/>
            <person name="Submissions S."/>
        </authorList>
    </citation>
    <scope>NUCLEOTIDE SEQUENCE [LARGE SCALE GENOMIC DNA]</scope>
    <source>
        <strain evidence="10">DX253</strain>
    </source>
</reference>
<organism evidence="7 9">
    <name type="scientific">Haladaptatus paucihalophilus DX253</name>
    <dbReference type="NCBI Taxonomy" id="797209"/>
    <lineage>
        <taxon>Archaea</taxon>
        <taxon>Methanobacteriati</taxon>
        <taxon>Methanobacteriota</taxon>
        <taxon>Stenosarchaea group</taxon>
        <taxon>Halobacteria</taxon>
        <taxon>Halobacteriales</taxon>
        <taxon>Haladaptataceae</taxon>
        <taxon>Haladaptatus</taxon>
    </lineage>
</organism>
<keyword evidence="5 6" id="KW-0472">Membrane</keyword>
<dbReference type="OrthoDB" id="19148at2157"/>
<evidence type="ECO:0000313" key="7">
    <source>
        <dbReference type="EMBL" id="EFW90789.1"/>
    </source>
</evidence>
<dbReference type="AlphaFoldDB" id="E7QWY6"/>
<feature type="transmembrane region" description="Helical" evidence="6">
    <location>
        <begin position="456"/>
        <end position="477"/>
    </location>
</feature>
<dbReference type="Proteomes" id="UP000003751">
    <property type="component" value="Unassembled WGS sequence"/>
</dbReference>
<dbReference type="Proteomes" id="UP000184203">
    <property type="component" value="Unassembled WGS sequence"/>
</dbReference>
<accession>E7QWY6</accession>
<dbReference type="EMBL" id="AEMG01000019">
    <property type="protein sequence ID" value="EFW90789.1"/>
    <property type="molecule type" value="Genomic_DNA"/>
</dbReference>
<feature type="transmembrane region" description="Helical" evidence="6">
    <location>
        <begin position="430"/>
        <end position="450"/>
    </location>
</feature>
<keyword evidence="4 6" id="KW-1133">Transmembrane helix</keyword>